<feature type="region of interest" description="Disordered" evidence="1">
    <location>
        <begin position="28"/>
        <end position="47"/>
    </location>
</feature>
<dbReference type="InterPro" id="IPR012347">
    <property type="entry name" value="Ferritin-like"/>
</dbReference>
<comment type="caution">
    <text evidence="4">The sequence shown here is derived from an EMBL/GenBank/DDBJ whole genome shotgun (WGS) entry which is preliminary data.</text>
</comment>
<proteinExistence type="predicted"/>
<dbReference type="AlphaFoldDB" id="A0A7W9T2Q6"/>
<feature type="chain" id="PRO_5030702040" evidence="2">
    <location>
        <begin position="25"/>
        <end position="238"/>
    </location>
</feature>
<keyword evidence="2" id="KW-0732">Signal</keyword>
<sequence>MKTSAFGLTAFLSVGLLLSSCNNATHTPDPAATATQPGAPAADGMAGMDHAAMGHSAATGPAGTSPQLTAMTEMMQRMHATKPRGNTDYDFARHMLEHHRGAVVMADLELRDGQDPTMRRMAEKIKADQQKEIGELEASIARLANAPVNYQPTAPFARKMNASMKGMMQNMAQAGTNPDLNFNQLMTLHHQSAVDMARAELDHGQDSRLREMARQMMEAQQQEIKELKAWHAQNAGKL</sequence>
<dbReference type="InterPro" id="IPR005183">
    <property type="entry name" value="DUF305_CopM-like"/>
</dbReference>
<feature type="signal peptide" evidence="2">
    <location>
        <begin position="1"/>
        <end position="24"/>
    </location>
</feature>
<evidence type="ECO:0000256" key="1">
    <source>
        <dbReference type="SAM" id="MobiDB-lite"/>
    </source>
</evidence>
<organism evidence="4 5">
    <name type="scientific">Hymenobacter luteus</name>
    <dbReference type="NCBI Taxonomy" id="1411122"/>
    <lineage>
        <taxon>Bacteria</taxon>
        <taxon>Pseudomonadati</taxon>
        <taxon>Bacteroidota</taxon>
        <taxon>Cytophagia</taxon>
        <taxon>Cytophagales</taxon>
        <taxon>Hymenobacteraceae</taxon>
        <taxon>Hymenobacter</taxon>
    </lineage>
</organism>
<dbReference type="PROSITE" id="PS51257">
    <property type="entry name" value="PROKAR_LIPOPROTEIN"/>
    <property type="match status" value="1"/>
</dbReference>
<evidence type="ECO:0000313" key="5">
    <source>
        <dbReference type="Proteomes" id="UP000532746"/>
    </source>
</evidence>
<dbReference type="RefSeq" id="WP_183403600.1">
    <property type="nucleotide sequence ID" value="NZ_JACHGG010000003.1"/>
</dbReference>
<reference evidence="4 5" key="1">
    <citation type="submission" date="2020-08" db="EMBL/GenBank/DDBJ databases">
        <title>Genomic Encyclopedia of Type Strains, Phase IV (KMG-IV): sequencing the most valuable type-strain genomes for metagenomic binning, comparative biology and taxonomic classification.</title>
        <authorList>
            <person name="Goeker M."/>
        </authorList>
    </citation>
    <scope>NUCLEOTIDE SEQUENCE [LARGE SCALE GENOMIC DNA]</scope>
    <source>
        <strain evidence="4 5">DSM 26718</strain>
    </source>
</reference>
<dbReference type="PANTHER" id="PTHR36933:SF1">
    <property type="entry name" value="SLL0788 PROTEIN"/>
    <property type="match status" value="1"/>
</dbReference>
<evidence type="ECO:0000256" key="2">
    <source>
        <dbReference type="SAM" id="SignalP"/>
    </source>
</evidence>
<keyword evidence="5" id="KW-1185">Reference proteome</keyword>
<dbReference type="Pfam" id="PF03713">
    <property type="entry name" value="DUF305"/>
    <property type="match status" value="1"/>
</dbReference>
<name>A0A7W9T2Q6_9BACT</name>
<dbReference type="PANTHER" id="PTHR36933">
    <property type="entry name" value="SLL0788 PROTEIN"/>
    <property type="match status" value="1"/>
</dbReference>
<dbReference type="Gene3D" id="1.20.1260.10">
    <property type="match status" value="2"/>
</dbReference>
<evidence type="ECO:0000313" key="4">
    <source>
        <dbReference type="EMBL" id="MBB6059983.1"/>
    </source>
</evidence>
<protein>
    <submittedName>
        <fullName evidence="4">Uncharacterized protein (DUF305 family)</fullName>
    </submittedName>
</protein>
<dbReference type="Proteomes" id="UP000532746">
    <property type="component" value="Unassembled WGS sequence"/>
</dbReference>
<dbReference type="EMBL" id="JACHGG010000003">
    <property type="protein sequence ID" value="MBB6059983.1"/>
    <property type="molecule type" value="Genomic_DNA"/>
</dbReference>
<accession>A0A7W9T2Q6</accession>
<feature type="domain" description="DUF305" evidence="3">
    <location>
        <begin position="88"/>
        <end position="230"/>
    </location>
</feature>
<gene>
    <name evidence="4" type="ORF">HNQ93_002843</name>
</gene>
<evidence type="ECO:0000259" key="3">
    <source>
        <dbReference type="Pfam" id="PF03713"/>
    </source>
</evidence>